<gene>
    <name evidence="2" type="ORF">FEAC_21980</name>
    <name evidence="1" type="ORF">FEAC_27920</name>
</gene>
<proteinExistence type="predicted"/>
<reference evidence="2 3" key="1">
    <citation type="submission" date="2015-01" db="EMBL/GenBank/DDBJ databases">
        <title>Draft genome of the acidophilic iron oxidizer Ferrimicrobium acidiphilum strain T23.</title>
        <authorList>
            <person name="Poehlein A."/>
            <person name="Eisen S."/>
            <person name="Schloemann M."/>
            <person name="Johnson B.D."/>
            <person name="Daniel R."/>
            <person name="Muehling M."/>
        </authorList>
    </citation>
    <scope>NUCLEOTIDE SEQUENCE [LARGE SCALE GENOMIC DNA]</scope>
    <source>
        <strain evidence="2 3">T23</strain>
    </source>
</reference>
<sequence>MTWMWRSPFLKRTIGMLFVVAKLRTASLKRFPIFSMMAGEAIGIFR</sequence>
<comment type="caution">
    <text evidence="2">The sequence shown here is derived from an EMBL/GenBank/DDBJ whole genome shotgun (WGS) entry which is preliminary data.</text>
</comment>
<keyword evidence="3" id="KW-1185">Reference proteome</keyword>
<evidence type="ECO:0000313" key="3">
    <source>
        <dbReference type="Proteomes" id="UP000032336"/>
    </source>
</evidence>
<dbReference type="Proteomes" id="UP000032336">
    <property type="component" value="Unassembled WGS sequence"/>
</dbReference>
<dbReference type="AlphaFoldDB" id="A0A0D8FV25"/>
<dbReference type="EMBL" id="JXUW01000022">
    <property type="protein sequence ID" value="KJE76107.1"/>
    <property type="molecule type" value="Genomic_DNA"/>
</dbReference>
<protein>
    <submittedName>
        <fullName evidence="2">Uncharacterized protein</fullName>
    </submittedName>
</protein>
<accession>A0A0D8FV25</accession>
<evidence type="ECO:0000313" key="2">
    <source>
        <dbReference type="EMBL" id="KJE76107.1"/>
    </source>
</evidence>
<dbReference type="EMBL" id="JXUW01000039">
    <property type="protein sequence ID" value="KJE75500.1"/>
    <property type="molecule type" value="Genomic_DNA"/>
</dbReference>
<name>A0A0D8FV25_9ACTN</name>
<organism evidence="2 3">
    <name type="scientific">Ferrimicrobium acidiphilum DSM 19497</name>
    <dbReference type="NCBI Taxonomy" id="1121877"/>
    <lineage>
        <taxon>Bacteria</taxon>
        <taxon>Bacillati</taxon>
        <taxon>Actinomycetota</taxon>
        <taxon>Acidimicrobiia</taxon>
        <taxon>Acidimicrobiales</taxon>
        <taxon>Acidimicrobiaceae</taxon>
        <taxon>Ferrimicrobium</taxon>
    </lineage>
</organism>
<evidence type="ECO:0000313" key="1">
    <source>
        <dbReference type="EMBL" id="KJE75500.1"/>
    </source>
</evidence>